<keyword evidence="2" id="KW-1133">Transmembrane helix</keyword>
<evidence type="ECO:0000256" key="1">
    <source>
        <dbReference type="SAM" id="MobiDB-lite"/>
    </source>
</evidence>
<sequence length="157" mass="17321">MAREAKQNELEMKKLELSPGNPDQKNEPENRFESSHKIQLTHSIPKVTAQLVPSSPKKKLVESIKFKPANFWCFIAAGSLSGFLASQFWRFITASGEFTIDFSTTLTAVLDGTMNSSSSVLHSTLGALQGVCWISLGLVLSLFKLDSAGLLRRFMLV</sequence>
<reference evidence="3" key="1">
    <citation type="submission" date="2020-08" db="EMBL/GenBank/DDBJ databases">
        <title>Multicomponent nature underlies the extraordinary mechanical properties of spider dragline silk.</title>
        <authorList>
            <person name="Kono N."/>
            <person name="Nakamura H."/>
            <person name="Mori M."/>
            <person name="Yoshida Y."/>
            <person name="Ohtoshi R."/>
            <person name="Malay A.D."/>
            <person name="Moran D.A.P."/>
            <person name="Tomita M."/>
            <person name="Numata K."/>
            <person name="Arakawa K."/>
        </authorList>
    </citation>
    <scope>NUCLEOTIDE SEQUENCE</scope>
</reference>
<feature type="transmembrane region" description="Helical" evidence="2">
    <location>
        <begin position="120"/>
        <end position="143"/>
    </location>
</feature>
<protein>
    <submittedName>
        <fullName evidence="3">Uncharacterized protein</fullName>
    </submittedName>
</protein>
<evidence type="ECO:0000313" key="3">
    <source>
        <dbReference type="EMBL" id="GFU43188.1"/>
    </source>
</evidence>
<keyword evidence="2" id="KW-0812">Transmembrane</keyword>
<dbReference type="AlphaFoldDB" id="A0A8X6QSN0"/>
<dbReference type="EMBL" id="BMAW01036242">
    <property type="protein sequence ID" value="GFU43188.1"/>
    <property type="molecule type" value="Genomic_DNA"/>
</dbReference>
<feature type="transmembrane region" description="Helical" evidence="2">
    <location>
        <begin position="69"/>
        <end position="89"/>
    </location>
</feature>
<dbReference type="Proteomes" id="UP000887013">
    <property type="component" value="Unassembled WGS sequence"/>
</dbReference>
<evidence type="ECO:0000313" key="4">
    <source>
        <dbReference type="Proteomes" id="UP000887013"/>
    </source>
</evidence>
<gene>
    <name evidence="3" type="ORF">NPIL_528381</name>
</gene>
<feature type="compositionally biased region" description="Basic and acidic residues" evidence="1">
    <location>
        <begin position="24"/>
        <end position="34"/>
    </location>
</feature>
<keyword evidence="2" id="KW-0472">Membrane</keyword>
<comment type="caution">
    <text evidence="3">The sequence shown here is derived from an EMBL/GenBank/DDBJ whole genome shotgun (WGS) entry which is preliminary data.</text>
</comment>
<organism evidence="3 4">
    <name type="scientific">Nephila pilipes</name>
    <name type="common">Giant wood spider</name>
    <name type="synonym">Nephila maculata</name>
    <dbReference type="NCBI Taxonomy" id="299642"/>
    <lineage>
        <taxon>Eukaryota</taxon>
        <taxon>Metazoa</taxon>
        <taxon>Ecdysozoa</taxon>
        <taxon>Arthropoda</taxon>
        <taxon>Chelicerata</taxon>
        <taxon>Arachnida</taxon>
        <taxon>Araneae</taxon>
        <taxon>Araneomorphae</taxon>
        <taxon>Entelegynae</taxon>
        <taxon>Araneoidea</taxon>
        <taxon>Nephilidae</taxon>
        <taxon>Nephila</taxon>
    </lineage>
</organism>
<feature type="region of interest" description="Disordered" evidence="1">
    <location>
        <begin position="1"/>
        <end position="34"/>
    </location>
</feature>
<feature type="compositionally biased region" description="Basic and acidic residues" evidence="1">
    <location>
        <begin position="1"/>
        <end position="16"/>
    </location>
</feature>
<accession>A0A8X6QSN0</accession>
<proteinExistence type="predicted"/>
<name>A0A8X6QSN0_NEPPI</name>
<keyword evidence="4" id="KW-1185">Reference proteome</keyword>
<evidence type="ECO:0000256" key="2">
    <source>
        <dbReference type="SAM" id="Phobius"/>
    </source>
</evidence>